<dbReference type="RefSeq" id="WP_238681017.1">
    <property type="nucleotide sequence ID" value="NZ_JAKKFD010000044.1"/>
</dbReference>
<sequence length="47" mass="4868">MSASDDELVLLYGTRWGRSVDAIPGPDGAIYVTDGAAGLVYRLTPAG</sequence>
<evidence type="ECO:0000313" key="1">
    <source>
        <dbReference type="EMBL" id="MCG5446083.1"/>
    </source>
</evidence>
<dbReference type="EMBL" id="JAKKFD010000044">
    <property type="protein sequence ID" value="MCG5446083.1"/>
    <property type="molecule type" value="Genomic_DNA"/>
</dbReference>
<dbReference type="Proteomes" id="UP001201629">
    <property type="component" value="Unassembled WGS sequence"/>
</dbReference>
<keyword evidence="2" id="KW-1185">Reference proteome</keyword>
<gene>
    <name evidence="1" type="ORF">NIE79_004648</name>
</gene>
<accession>A0ABS9N8P9</accession>
<protein>
    <recommendedName>
        <fullName evidence="3">Gluconolaconase</fullName>
    </recommendedName>
</protein>
<evidence type="ECO:0008006" key="3">
    <source>
        <dbReference type="Google" id="ProtNLM"/>
    </source>
</evidence>
<comment type="caution">
    <text evidence="1">The sequence shown here is derived from an EMBL/GenBank/DDBJ whole genome shotgun (WGS) entry which is preliminary data.</text>
</comment>
<organism evidence="1 2">
    <name type="scientific">Micromonospora trifolii</name>
    <dbReference type="NCBI Taxonomy" id="2911208"/>
    <lineage>
        <taxon>Bacteria</taxon>
        <taxon>Bacillati</taxon>
        <taxon>Actinomycetota</taxon>
        <taxon>Actinomycetes</taxon>
        <taxon>Micromonosporales</taxon>
        <taxon>Micromonosporaceae</taxon>
        <taxon>Micromonospora</taxon>
    </lineage>
</organism>
<evidence type="ECO:0000313" key="2">
    <source>
        <dbReference type="Proteomes" id="UP001201629"/>
    </source>
</evidence>
<name>A0ABS9N8P9_9ACTN</name>
<reference evidence="1 2" key="1">
    <citation type="submission" date="2022-01" db="EMBL/GenBank/DDBJ databases">
        <authorList>
            <person name="Riesco R."/>
            <person name="Trujillo M.E."/>
        </authorList>
    </citation>
    <scope>NUCLEOTIDE SEQUENCE [LARGE SCALE GENOMIC DNA]</scope>
    <source>
        <strain evidence="1 2">NIE79</strain>
    </source>
</reference>
<proteinExistence type="predicted"/>